<evidence type="ECO:0000313" key="3">
    <source>
        <dbReference type="Proteomes" id="UP000490386"/>
    </source>
</evidence>
<feature type="transmembrane region" description="Helical" evidence="1">
    <location>
        <begin position="101"/>
        <end position="121"/>
    </location>
</feature>
<gene>
    <name evidence="2" type="ORF">F8O03_14705</name>
</gene>
<name>A0A7J5AZ38_9MICO</name>
<keyword evidence="1" id="KW-0472">Membrane</keyword>
<feature type="transmembrane region" description="Helical" evidence="1">
    <location>
        <begin position="78"/>
        <end position="95"/>
    </location>
</feature>
<evidence type="ECO:0000313" key="2">
    <source>
        <dbReference type="EMBL" id="KAB1636814.1"/>
    </source>
</evidence>
<dbReference type="AlphaFoldDB" id="A0A7J5AZ38"/>
<dbReference type="Pfam" id="PF13630">
    <property type="entry name" value="SdpI"/>
    <property type="match status" value="1"/>
</dbReference>
<dbReference type="Proteomes" id="UP000490386">
    <property type="component" value="Unassembled WGS sequence"/>
</dbReference>
<dbReference type="EMBL" id="WBJX01000005">
    <property type="protein sequence ID" value="KAB1636814.1"/>
    <property type="molecule type" value="Genomic_DNA"/>
</dbReference>
<organism evidence="2 3">
    <name type="scientific">Pseudoclavibacter terrae</name>
    <dbReference type="NCBI Taxonomy" id="1530195"/>
    <lineage>
        <taxon>Bacteria</taxon>
        <taxon>Bacillati</taxon>
        <taxon>Actinomycetota</taxon>
        <taxon>Actinomycetes</taxon>
        <taxon>Micrococcales</taxon>
        <taxon>Microbacteriaceae</taxon>
        <taxon>Pseudoclavibacter</taxon>
    </lineage>
</organism>
<keyword evidence="1" id="KW-1133">Transmembrane helix</keyword>
<proteinExistence type="predicted"/>
<keyword evidence="1" id="KW-0812">Transmembrane</keyword>
<dbReference type="InterPro" id="IPR025962">
    <property type="entry name" value="SdpI/YhfL"/>
</dbReference>
<evidence type="ECO:0000256" key="1">
    <source>
        <dbReference type="SAM" id="Phobius"/>
    </source>
</evidence>
<dbReference type="OrthoDB" id="4422940at2"/>
<protein>
    <submittedName>
        <fullName evidence="2">SdpI family protein</fullName>
    </submittedName>
</protein>
<feature type="transmembrane region" description="Helical" evidence="1">
    <location>
        <begin position="20"/>
        <end position="40"/>
    </location>
</feature>
<sequence length="140" mass="14550">MRERDGGLLRTMVQMDTPLAARIVLAIVMAGSGLIVMWMAQAAASGQLKRNDIAGIRTPSAMSSDVAWLAAHVRSKRATMTAGILALVTGLVVLIPMPSPVMIGVVLAGCAALLGFVLYGARVGVRAAKQVGERPRGSAK</sequence>
<comment type="caution">
    <text evidence="2">The sequence shown here is derived from an EMBL/GenBank/DDBJ whole genome shotgun (WGS) entry which is preliminary data.</text>
</comment>
<reference evidence="2 3" key="1">
    <citation type="submission" date="2019-09" db="EMBL/GenBank/DDBJ databases">
        <title>Phylogeny of genus Pseudoclavibacter and closely related genus.</title>
        <authorList>
            <person name="Li Y."/>
        </authorList>
    </citation>
    <scope>NUCLEOTIDE SEQUENCE [LARGE SCALE GENOMIC DNA]</scope>
    <source>
        <strain evidence="2 3">THG-MD12</strain>
    </source>
</reference>
<accession>A0A7J5AZ38</accession>
<keyword evidence="3" id="KW-1185">Reference proteome</keyword>